<evidence type="ECO:0000313" key="9">
    <source>
        <dbReference type="Proteomes" id="UP001198402"/>
    </source>
</evidence>
<dbReference type="Pfam" id="PF03279">
    <property type="entry name" value="Lip_A_acyltrans"/>
    <property type="match status" value="1"/>
</dbReference>
<dbReference type="EMBL" id="JAIUJS010000006">
    <property type="protein sequence ID" value="MCA0153891.1"/>
    <property type="molecule type" value="Genomic_DNA"/>
</dbReference>
<sequence length="296" mass="35300">MQLIAYIIIFPILWLVSILPFRILYGLSDVMHFFMYRIFGYRKSVVKSNLRLVFPNKSDKEIAVITSKFYSHLCDLILEAIKSLTIKESEIKKRFVYKNIEEIKALESQNRSVLLMCSHYANWEWSVVIQCHIKHKGYAIYKRLRNKHFDGLVKRMRARYNAYLITTKETISTLTKLKANGELFVAGFAADQSPKLRKTHYWREFMGIKVPVITGPEMIAKKLDVPVMFFRIDKVKRGYYEATIEQVIMNPKDYGENEITDKYIEYIEKQIYEKPEFYLWTHKRWKYSNQVPENLK</sequence>
<name>A0ABS7Y2Q3_9FLAO</name>
<evidence type="ECO:0000256" key="6">
    <source>
        <dbReference type="ARBA" id="ARBA00023315"/>
    </source>
</evidence>
<keyword evidence="6 8" id="KW-0012">Acyltransferase</keyword>
<evidence type="ECO:0000256" key="3">
    <source>
        <dbReference type="ARBA" id="ARBA00022519"/>
    </source>
</evidence>
<reference evidence="9" key="1">
    <citation type="submission" date="2023-07" db="EMBL/GenBank/DDBJ databases">
        <authorList>
            <person name="Yue Y."/>
        </authorList>
    </citation>
    <scope>NUCLEOTIDE SEQUENCE [LARGE SCALE GENOMIC DNA]</scope>
    <source>
        <strain evidence="9">2Y89</strain>
    </source>
</reference>
<keyword evidence="9" id="KW-1185">Reference proteome</keyword>
<accession>A0ABS7Y2Q3</accession>
<gene>
    <name evidence="8" type="ORF">LBV24_11730</name>
</gene>
<protein>
    <submittedName>
        <fullName evidence="8">Lysophospholipid acyltransferase family protein</fullName>
    </submittedName>
</protein>
<evidence type="ECO:0000313" key="8">
    <source>
        <dbReference type="EMBL" id="MCA0153891.1"/>
    </source>
</evidence>
<dbReference type="PANTHER" id="PTHR30606:SF10">
    <property type="entry name" value="PHOSPHATIDYLINOSITOL MANNOSIDE ACYLTRANSFERASE"/>
    <property type="match status" value="1"/>
</dbReference>
<dbReference type="PIRSF" id="PIRSF026649">
    <property type="entry name" value="MsbB"/>
    <property type="match status" value="1"/>
</dbReference>
<keyword evidence="7" id="KW-0812">Transmembrane</keyword>
<feature type="transmembrane region" description="Helical" evidence="7">
    <location>
        <begin position="6"/>
        <end position="27"/>
    </location>
</feature>
<dbReference type="CDD" id="cd07984">
    <property type="entry name" value="LPLAT_LABLAT-like"/>
    <property type="match status" value="1"/>
</dbReference>
<keyword evidence="4" id="KW-0808">Transferase</keyword>
<keyword evidence="2" id="KW-1003">Cell membrane</keyword>
<evidence type="ECO:0000256" key="5">
    <source>
        <dbReference type="ARBA" id="ARBA00023136"/>
    </source>
</evidence>
<proteinExistence type="predicted"/>
<dbReference type="RefSeq" id="WP_224478853.1">
    <property type="nucleotide sequence ID" value="NZ_JAIUJS010000006.1"/>
</dbReference>
<dbReference type="PANTHER" id="PTHR30606">
    <property type="entry name" value="LIPID A BIOSYNTHESIS LAUROYL ACYLTRANSFERASE"/>
    <property type="match status" value="1"/>
</dbReference>
<comment type="subcellular location">
    <subcellularLocation>
        <location evidence="1">Cell inner membrane</location>
    </subcellularLocation>
</comment>
<organism evidence="8 9">
    <name type="scientific">Winogradskyella vincentii</name>
    <dbReference type="NCBI Taxonomy" id="2877122"/>
    <lineage>
        <taxon>Bacteria</taxon>
        <taxon>Pseudomonadati</taxon>
        <taxon>Bacteroidota</taxon>
        <taxon>Flavobacteriia</taxon>
        <taxon>Flavobacteriales</taxon>
        <taxon>Flavobacteriaceae</taxon>
        <taxon>Winogradskyella</taxon>
    </lineage>
</organism>
<dbReference type="InterPro" id="IPR004960">
    <property type="entry name" value="LipA_acyltrans"/>
</dbReference>
<evidence type="ECO:0000256" key="4">
    <source>
        <dbReference type="ARBA" id="ARBA00022679"/>
    </source>
</evidence>
<keyword evidence="5 7" id="KW-0472">Membrane</keyword>
<keyword evidence="7" id="KW-1133">Transmembrane helix</keyword>
<dbReference type="Proteomes" id="UP001198402">
    <property type="component" value="Unassembled WGS sequence"/>
</dbReference>
<comment type="caution">
    <text evidence="8">The sequence shown here is derived from an EMBL/GenBank/DDBJ whole genome shotgun (WGS) entry which is preliminary data.</text>
</comment>
<evidence type="ECO:0000256" key="2">
    <source>
        <dbReference type="ARBA" id="ARBA00022475"/>
    </source>
</evidence>
<evidence type="ECO:0000256" key="1">
    <source>
        <dbReference type="ARBA" id="ARBA00004533"/>
    </source>
</evidence>
<keyword evidence="3" id="KW-0997">Cell inner membrane</keyword>
<dbReference type="GO" id="GO:0016746">
    <property type="term" value="F:acyltransferase activity"/>
    <property type="evidence" value="ECO:0007669"/>
    <property type="project" value="UniProtKB-KW"/>
</dbReference>
<evidence type="ECO:0000256" key="7">
    <source>
        <dbReference type="SAM" id="Phobius"/>
    </source>
</evidence>